<sequence length="261" mass="29420">MTKNKHVFYKRLECMANHCDPSYSEKGSAAPKIDQFFSISTDDSQGRGNLTSSRRTTGFSPKMLYSECDIFSLFTRSDQSRAICLPKRLPLFLFYDKKGLLDLAKGLIKQNVRLLASGGTSKMIRESGFPVEDVSAITHAPEMLGGRVKTLHPSVHAGILARDLASDEKDLAEQKTLTKSTMSFATFTHSRRQSIRLMLQSRRLLKISILFLEELEKGDVTERSRKLYALKAFEHTADYDASISDIFPQAIRWRGCANNLL</sequence>
<reference evidence="2 3" key="1">
    <citation type="submission" date="2019-06" db="EMBL/GenBank/DDBJ databases">
        <title>Genome Sequence of the Brown Rot Fungal Pathogen Monilinia fructicola.</title>
        <authorList>
            <person name="De Miccolis Angelini R.M."/>
            <person name="Landi L."/>
            <person name="Abate D."/>
            <person name="Pollastro S."/>
            <person name="Romanazzi G."/>
            <person name="Faretra F."/>
        </authorList>
    </citation>
    <scope>NUCLEOTIDE SEQUENCE [LARGE SCALE GENOMIC DNA]</scope>
    <source>
        <strain evidence="2 3">Mfrc123</strain>
    </source>
</reference>
<accession>A0A5M9KE57</accession>
<organism evidence="2 3">
    <name type="scientific">Monilinia fructicola</name>
    <name type="common">Brown rot fungus</name>
    <name type="synonym">Ciboria fructicola</name>
    <dbReference type="NCBI Taxonomy" id="38448"/>
    <lineage>
        <taxon>Eukaryota</taxon>
        <taxon>Fungi</taxon>
        <taxon>Dikarya</taxon>
        <taxon>Ascomycota</taxon>
        <taxon>Pezizomycotina</taxon>
        <taxon>Leotiomycetes</taxon>
        <taxon>Helotiales</taxon>
        <taxon>Sclerotiniaceae</taxon>
        <taxon>Monilinia</taxon>
    </lineage>
</organism>
<dbReference type="InterPro" id="IPR036914">
    <property type="entry name" value="MGS-like_dom_sf"/>
</dbReference>
<dbReference type="GO" id="GO:0003937">
    <property type="term" value="F:IMP cyclohydrolase activity"/>
    <property type="evidence" value="ECO:0007669"/>
    <property type="project" value="InterPro"/>
</dbReference>
<dbReference type="PANTHER" id="PTHR11692:SF0">
    <property type="entry name" value="BIFUNCTIONAL PURINE BIOSYNTHESIS PROTEIN ATIC"/>
    <property type="match status" value="1"/>
</dbReference>
<dbReference type="SMART" id="SM00851">
    <property type="entry name" value="MGS"/>
    <property type="match status" value="1"/>
</dbReference>
<dbReference type="GO" id="GO:0006189">
    <property type="term" value="P:'de novo' IMP biosynthetic process"/>
    <property type="evidence" value="ECO:0007669"/>
    <property type="project" value="TreeGrafter"/>
</dbReference>
<dbReference type="PROSITE" id="PS51855">
    <property type="entry name" value="MGS"/>
    <property type="match status" value="1"/>
</dbReference>
<dbReference type="Proteomes" id="UP000322873">
    <property type="component" value="Unassembled WGS sequence"/>
</dbReference>
<dbReference type="AlphaFoldDB" id="A0A5M9KE57"/>
<proteinExistence type="predicted"/>
<dbReference type="VEuPathDB" id="FungiDB:MFRU_021g00570"/>
<evidence type="ECO:0000313" key="3">
    <source>
        <dbReference type="Proteomes" id="UP000322873"/>
    </source>
</evidence>
<evidence type="ECO:0000313" key="2">
    <source>
        <dbReference type="EMBL" id="KAA8577255.1"/>
    </source>
</evidence>
<feature type="domain" description="MGS-like" evidence="1">
    <location>
        <begin position="83"/>
        <end position="237"/>
    </location>
</feature>
<comment type="caution">
    <text evidence="2">The sequence shown here is derived from an EMBL/GenBank/DDBJ whole genome shotgun (WGS) entry which is preliminary data.</text>
</comment>
<dbReference type="Pfam" id="PF01808">
    <property type="entry name" value="AICARFT_IMPCHas"/>
    <property type="match status" value="1"/>
</dbReference>
<dbReference type="Pfam" id="PF02142">
    <property type="entry name" value="MGS"/>
    <property type="match status" value="1"/>
</dbReference>
<dbReference type="EMBL" id="VICG01000001">
    <property type="protein sequence ID" value="KAA8577255.1"/>
    <property type="molecule type" value="Genomic_DNA"/>
</dbReference>
<dbReference type="PANTHER" id="PTHR11692">
    <property type="entry name" value="BIFUNCTIONAL PURINE BIOSYNTHESIS PROTEIN PURH"/>
    <property type="match status" value="1"/>
</dbReference>
<gene>
    <name evidence="2" type="ORF">EYC84_007236</name>
</gene>
<evidence type="ECO:0000259" key="1">
    <source>
        <dbReference type="PROSITE" id="PS51855"/>
    </source>
</evidence>
<dbReference type="Gene3D" id="3.40.50.1380">
    <property type="entry name" value="Methylglyoxal synthase-like domain"/>
    <property type="match status" value="2"/>
</dbReference>
<dbReference type="InterPro" id="IPR011607">
    <property type="entry name" value="MGS-like_dom"/>
</dbReference>
<dbReference type="InterPro" id="IPR002695">
    <property type="entry name" value="PurH-like"/>
</dbReference>
<name>A0A5M9KE57_MONFR</name>
<dbReference type="GO" id="GO:0005829">
    <property type="term" value="C:cytosol"/>
    <property type="evidence" value="ECO:0007669"/>
    <property type="project" value="TreeGrafter"/>
</dbReference>
<protein>
    <recommendedName>
        <fullName evidence="1">MGS-like domain-containing protein</fullName>
    </recommendedName>
</protein>
<dbReference type="SUPFAM" id="SSF52335">
    <property type="entry name" value="Methylglyoxal synthase-like"/>
    <property type="match status" value="1"/>
</dbReference>
<keyword evidence="3" id="KW-1185">Reference proteome</keyword>
<dbReference type="GO" id="GO:0004643">
    <property type="term" value="F:phosphoribosylaminoimidazolecarboxamide formyltransferase activity"/>
    <property type="evidence" value="ECO:0007669"/>
    <property type="project" value="InterPro"/>
</dbReference>